<dbReference type="PROSITE" id="PS50943">
    <property type="entry name" value="HTH_CROC1"/>
    <property type="match status" value="1"/>
</dbReference>
<dbReference type="CDD" id="cd00093">
    <property type="entry name" value="HTH_XRE"/>
    <property type="match status" value="1"/>
</dbReference>
<evidence type="ECO:0000313" key="3">
    <source>
        <dbReference type="Proteomes" id="UP000654367"/>
    </source>
</evidence>
<gene>
    <name evidence="2" type="ORF">GCM10009409_38290</name>
</gene>
<keyword evidence="3" id="KW-1185">Reference proteome</keyword>
<dbReference type="SUPFAM" id="SSF47413">
    <property type="entry name" value="lambda repressor-like DNA-binding domains"/>
    <property type="match status" value="1"/>
</dbReference>
<dbReference type="SMART" id="SM00530">
    <property type="entry name" value="HTH_XRE"/>
    <property type="match status" value="1"/>
</dbReference>
<reference evidence="3" key="1">
    <citation type="journal article" date="2019" name="Int. J. Syst. Evol. Microbiol.">
        <title>The Global Catalogue of Microorganisms (GCM) 10K type strain sequencing project: providing services to taxonomists for standard genome sequencing and annotation.</title>
        <authorList>
            <consortium name="The Broad Institute Genomics Platform"/>
            <consortium name="The Broad Institute Genome Sequencing Center for Infectious Disease"/>
            <person name="Wu L."/>
            <person name="Ma J."/>
        </authorList>
    </citation>
    <scope>NUCLEOTIDE SEQUENCE [LARGE SCALE GENOMIC DNA]</scope>
    <source>
        <strain evidence="3">JCM 32304</strain>
    </source>
</reference>
<dbReference type="NCBIfam" id="TIGR02612">
    <property type="entry name" value="mob_myst_A"/>
    <property type="match status" value="1"/>
</dbReference>
<dbReference type="InterPro" id="IPR013435">
    <property type="entry name" value="Mobile_mystery_prot_A"/>
</dbReference>
<name>A0ABQ2QBI9_9GAMM</name>
<feature type="domain" description="HTH cro/C1-type" evidence="1">
    <location>
        <begin position="41"/>
        <end position="97"/>
    </location>
</feature>
<keyword evidence="2" id="KW-0238">DNA-binding</keyword>
<dbReference type="InterPro" id="IPR001387">
    <property type="entry name" value="Cro/C1-type_HTH"/>
</dbReference>
<organism evidence="2 3">
    <name type="scientific">Shewanella saliphila</name>
    <dbReference type="NCBI Taxonomy" id="2282698"/>
    <lineage>
        <taxon>Bacteria</taxon>
        <taxon>Pseudomonadati</taxon>
        <taxon>Pseudomonadota</taxon>
        <taxon>Gammaproteobacteria</taxon>
        <taxon>Alteromonadales</taxon>
        <taxon>Shewanellaceae</taxon>
        <taxon>Shewanella</taxon>
    </lineage>
</organism>
<evidence type="ECO:0000259" key="1">
    <source>
        <dbReference type="PROSITE" id="PS50943"/>
    </source>
</evidence>
<sequence length="164" mass="18632">MYFMRSNPKSTVKKTVMHQYRAIANSAVEFRLFTKPKEGWVRTIRSALGMSGSQLGERMGFSRNRISVLERKEVEGDITLNQLQGLAEQLNCDLTYALVPRKPIEDIIDGRATEIASRSLDANSQNMFLEDQTISGEAQIRLLNQIKEQIIESGGRALWKNIKE</sequence>
<dbReference type="Pfam" id="PF01381">
    <property type="entry name" value="HTH_3"/>
    <property type="match status" value="1"/>
</dbReference>
<comment type="caution">
    <text evidence="2">The sequence shown here is derived from an EMBL/GenBank/DDBJ whole genome shotgun (WGS) entry which is preliminary data.</text>
</comment>
<dbReference type="Gene3D" id="1.10.260.40">
    <property type="entry name" value="lambda repressor-like DNA-binding domains"/>
    <property type="match status" value="1"/>
</dbReference>
<dbReference type="Proteomes" id="UP000654367">
    <property type="component" value="Unassembled WGS sequence"/>
</dbReference>
<accession>A0ABQ2QBI9</accession>
<dbReference type="EMBL" id="BMQV01000070">
    <property type="protein sequence ID" value="GGP69903.1"/>
    <property type="molecule type" value="Genomic_DNA"/>
</dbReference>
<dbReference type="InterPro" id="IPR010982">
    <property type="entry name" value="Lambda_DNA-bd_dom_sf"/>
</dbReference>
<proteinExistence type="predicted"/>
<dbReference type="GO" id="GO:0003677">
    <property type="term" value="F:DNA binding"/>
    <property type="evidence" value="ECO:0007669"/>
    <property type="project" value="UniProtKB-KW"/>
</dbReference>
<protein>
    <submittedName>
        <fullName evidence="2">DNA-binding protein</fullName>
    </submittedName>
</protein>
<evidence type="ECO:0000313" key="2">
    <source>
        <dbReference type="EMBL" id="GGP69903.1"/>
    </source>
</evidence>